<dbReference type="Proteomes" id="UP000076962">
    <property type="component" value="Unassembled WGS sequence"/>
</dbReference>
<name>A0A176RXV7_9GAMM</name>
<organism evidence="2 3">
    <name type="scientific">Candidatus Thiomargarita nelsonii</name>
    <dbReference type="NCBI Taxonomy" id="1003181"/>
    <lineage>
        <taxon>Bacteria</taxon>
        <taxon>Pseudomonadati</taxon>
        <taxon>Pseudomonadota</taxon>
        <taxon>Gammaproteobacteria</taxon>
        <taxon>Thiotrichales</taxon>
        <taxon>Thiotrichaceae</taxon>
        <taxon>Thiomargarita</taxon>
    </lineage>
</organism>
<gene>
    <name evidence="2" type="ORF">THIOM_003698</name>
</gene>
<dbReference type="EMBL" id="LUTY01002251">
    <property type="protein sequence ID" value="OAD20590.1"/>
    <property type="molecule type" value="Genomic_DNA"/>
</dbReference>
<feature type="non-terminal residue" evidence="2">
    <location>
        <position position="1"/>
    </location>
</feature>
<evidence type="ECO:0000313" key="3">
    <source>
        <dbReference type="Proteomes" id="UP000076962"/>
    </source>
</evidence>
<keyword evidence="3" id="KW-1185">Reference proteome</keyword>
<evidence type="ECO:0000256" key="1">
    <source>
        <dbReference type="SAM" id="Coils"/>
    </source>
</evidence>
<keyword evidence="1" id="KW-0175">Coiled coil</keyword>
<evidence type="ECO:0000313" key="2">
    <source>
        <dbReference type="EMBL" id="OAD20590.1"/>
    </source>
</evidence>
<feature type="coiled-coil region" evidence="1">
    <location>
        <begin position="95"/>
        <end position="140"/>
    </location>
</feature>
<reference evidence="2 3" key="1">
    <citation type="submission" date="2016-05" db="EMBL/GenBank/DDBJ databases">
        <title>Single-cell genome of chain-forming Candidatus Thiomargarita nelsonii and comparison to other large sulfur-oxidizing bacteria.</title>
        <authorList>
            <person name="Winkel M."/>
            <person name="Salman V."/>
            <person name="Woyke T."/>
            <person name="Schulz-Vogt H."/>
            <person name="Richter M."/>
            <person name="Flood B."/>
            <person name="Bailey J."/>
            <person name="Amann R."/>
            <person name="Mussmann M."/>
        </authorList>
    </citation>
    <scope>NUCLEOTIDE SEQUENCE [LARGE SCALE GENOMIC DNA]</scope>
    <source>
        <strain evidence="2 3">THI036</strain>
    </source>
</reference>
<protein>
    <submittedName>
        <fullName evidence="2">Uncharacterized protein</fullName>
    </submittedName>
</protein>
<feature type="non-terminal residue" evidence="2">
    <location>
        <position position="183"/>
    </location>
</feature>
<accession>A0A176RXV7</accession>
<sequence>KQAVKALKFFAKHKEKIFQIEKITEEDLAALISYRDTFAITDLVLEQMQRLAPLDDTLAEFLRFEGLLGEAVLFFFRELVRKDDRLEKTQAALQREGLCIEMQQLQTAINSAQEQFNQAIAEQSTQLVKIAQQLQNLQQAQVRHEQLIRFSSRFENQLTQMLEWAKSVYASLEEIHEDVKETK</sequence>
<comment type="caution">
    <text evidence="2">The sequence shown here is derived from an EMBL/GenBank/DDBJ whole genome shotgun (WGS) entry which is preliminary data.</text>
</comment>
<dbReference type="AlphaFoldDB" id="A0A176RXV7"/>
<proteinExistence type="predicted"/>